<feature type="compositionally biased region" description="Acidic residues" evidence="1">
    <location>
        <begin position="211"/>
        <end position="221"/>
    </location>
</feature>
<feature type="compositionally biased region" description="Basic and acidic residues" evidence="1">
    <location>
        <begin position="1604"/>
        <end position="1614"/>
    </location>
</feature>
<dbReference type="EMBL" id="CAJNNV010032771">
    <property type="protein sequence ID" value="CAE8640998.1"/>
    <property type="molecule type" value="Genomic_DNA"/>
</dbReference>
<name>A0A813HU06_POLGL</name>
<feature type="region of interest" description="Disordered" evidence="1">
    <location>
        <begin position="1601"/>
        <end position="1671"/>
    </location>
</feature>
<feature type="compositionally biased region" description="Acidic residues" evidence="1">
    <location>
        <begin position="1637"/>
        <end position="1649"/>
    </location>
</feature>
<feature type="region of interest" description="Disordered" evidence="1">
    <location>
        <begin position="192"/>
        <end position="221"/>
    </location>
</feature>
<accession>A0A813HU06</accession>
<dbReference type="InterPro" id="IPR013103">
    <property type="entry name" value="RVT_2"/>
</dbReference>
<dbReference type="OMA" id="HEDDWHE"/>
<proteinExistence type="predicted"/>
<feature type="region of interest" description="Disordered" evidence="1">
    <location>
        <begin position="381"/>
        <end position="417"/>
    </location>
</feature>
<sequence>MTAFEQGHGRSFYRDDEIVVDKDGIPHYTGAKPELLKEYKMRATFAFKNLEGDGKDEGEAANDLLVRQKRFAKKLIDALHNKAWEACSELLEADGILALRKVDGYSHVFAALAGIEKEKITRKTEAFKKFFKQSYRRRGTSIPEYLKDKAKKWKELTDLDEDTTLSDDLMAYLILEESGLDEKVNYHDIHDKEKRHKDQPRRHVHANLAGEDGDEEGDDYDEYSNAANEVEEDDEVSDAGASEDDQVYDAYLKYEDSRHKLKEIQKSRGFFKGELTFEERKEAITKEKARSRCSACGRVGHWAGDQGCPKSGQTGPNKHFKSRKGKGKGKKGKRSHSSSTASEHAKYVSVEAGDSSAASSGHTNLRPSFFTLDAVEEHARLAEARDESSSDEQDQKSVRSPGVSSSTTSWQKVKPMVPEKPVAATAKIKTGEPAVCGDSLWKLRLVFQGNKTPTTTGMTFHFEDGKLYPSLPCWKCRAAMGGRRNGLDGEPFFGCSSFTSVLRCKTTRNYELGTAIMRGDVENVQYARFKGPWKFAFAAGESESAALNTVNSSVRVNPKTQKVLGRRHQLVQGEGLDESRVALLDTACTFCMHSLAWRVAFEKSLPPGLKVENTGRFKVFHFADGSKTAKRVPVMKIPLGIIGFIGEAHSAELETGTTPLLLSIPAQEALDTVLFIKRQVVQFLTLSTEEVPLLKTRTRHLAVRIDEFGKRGGTAQVTQLDATSVRDDFHVYLAEAELEITAVEFEVTDKRGEMKAKRFCQLNQSMQNIIVNDSRTWVALRHTYTLAEAHATRQFRNSVVFEPFGGCFVVTRIASEEYGWTNSQPLDKLDGYDLLTTSGRKLTVDLLTNMNPSVDWDTLRRTVGRKALHMVVDICKHRRKRGRFYLVENPAGALSWVFEGILLELLDSNDDSVPDGRQSWYVHGAQCPFGKRDCDTSSLTQQISGYLSNCQAVLNRIAVPCTCEPGSYQQVIGRNNGGNRSQQAAALSSDEGFRARLGIRDCLAYPPDMCRAICEGILDMMRICYAADQAGQYEAYPVEDFEMAAEEEATPGADPEPAEAAERPKARAKVKKPLGLKEERSRGRPVRPRALRQGAWIETMHAQQIQNILDNISPQVGVLTVLREDHAFTKDVQTLEFGAAEVKLFMMRKKPKTLMLPQPHMHPAEVPPRTAYITLAGGQVRTLGWEDWLQQSVAQRVRALPEGTLWLLMVYGEQIGAKEPKEEDTVEAAERERLRRWNMLPRELKAAVIRVHENLGHPKRPELLRALRISRASEAALRAARLFRCNTCPRVVRPHIARPSKLPTVDEFNVVTGFDCFSCKDAGGVEWLFLGMVCLGSSFHVVALLSEANKNPSASMGLEVYELSWGNWAGDPEVGIIADRTRSFLGHIAKVERHDGIWKAMFEKVAWAKQVQGRDEVMMAASEVTQAKNSLSRRSGFSSTQWVLGRDIRLPADLMDDGEVERIGAQAAAATPTSRFHRKAVLRAAAREAHAQVANDDAIRRAELRQTRPTRGPFAVGDWVFYYDQIEQGKRPMSPMNWRGLARVIGHEGKHTVWLAHRGIMIAAAPEHLSHASDEELRMWMVTAIEVDLVDATPAAGGAAFVDIRTRPKPPERWPEDEDSAPIPQPEEFPASVEAEPPAEADPAMEADVSDTQSQHSDAVRKEMEISERDAKKAVRSSLFFKSKQKTTRTGMASRMSTLPEETAAEVEPAVIDAGMDAVESAEREMKRQRLLDDLPSQMRRRQDEPMGESGKLAIDFMEDLSTMDKHLKDEFETHSTYFTAQDVSWDEYYFGATRNRFESEFVFLLKTENQVKKGSKKVNLSELTEDLRKSCTGPGGSDAKEWQAWLDMHAAEIITLENSLTSLEFESDIIVPMRWVRTNKNQGLVDADWLAKSRLVVQGFKDRTLGLYRDAPTASAQAEAMVLQVTASLHFVAFFKDVKNAYFSGLGLQRRVLLKQPRGGLPGLDPRQLLLAKKAIYGFAEAARMYWLAFRDALLSDGWKESRLEPALFFLRQDHQLVGLLVTHVDDVCGGATRAVMETGFEKTAKRFNFAKSSEREFIFRGREVKQQEDSSIDVTMPNYALSMRAKPISRARRQTPAEPLTEEEQSLLLQRGSELAWIARQLRADLAYQSGVVHHSKAESCVGDLVILNQAIADARRGADYRQRYPSALRLEEAVVLILADSGHANGAPSHDDIARYKSVGGYFLVLANPEVLNGKAIESADWLVVLLEEVMSEDLDLKNWQDVVFRRKRVYVTDSQSVFDYLQREGTSTSSDKHMAIEGALLRETVRQPNAEVRWIDGLQNIADILTESGADMECFRKVLKECLTSLVQTQASADIKEKNRVRRASRKVVVKATENKEAKHAERRQKVAAQVGSVDVDGDV</sequence>
<evidence type="ECO:0000313" key="4">
    <source>
        <dbReference type="Proteomes" id="UP000654075"/>
    </source>
</evidence>
<feature type="domain" description="Reverse transcriptase Ty1/copia-type" evidence="2">
    <location>
        <begin position="1872"/>
        <end position="2082"/>
    </location>
</feature>
<feature type="compositionally biased region" description="Polar residues" evidence="1">
    <location>
        <begin position="356"/>
        <end position="365"/>
    </location>
</feature>
<comment type="caution">
    <text evidence="3">The sequence shown here is derived from an EMBL/GenBank/DDBJ whole genome shotgun (WGS) entry which is preliminary data.</text>
</comment>
<dbReference type="OrthoDB" id="432073at2759"/>
<feature type="region of interest" description="Disordered" evidence="1">
    <location>
        <begin position="1046"/>
        <end position="1089"/>
    </location>
</feature>
<gene>
    <name evidence="3" type="ORF">PGLA1383_LOCUS55725</name>
</gene>
<dbReference type="Proteomes" id="UP000654075">
    <property type="component" value="Unassembled WGS sequence"/>
</dbReference>
<evidence type="ECO:0000256" key="1">
    <source>
        <dbReference type="SAM" id="MobiDB-lite"/>
    </source>
</evidence>
<feature type="compositionally biased region" description="Basic residues" evidence="1">
    <location>
        <begin position="193"/>
        <end position="205"/>
    </location>
</feature>
<feature type="compositionally biased region" description="Basic and acidic residues" evidence="1">
    <location>
        <begin position="1658"/>
        <end position="1671"/>
    </location>
</feature>
<feature type="compositionally biased region" description="Low complexity" evidence="1">
    <location>
        <begin position="1626"/>
        <end position="1636"/>
    </location>
</feature>
<reference evidence="3" key="1">
    <citation type="submission" date="2021-02" db="EMBL/GenBank/DDBJ databases">
        <authorList>
            <person name="Dougan E. K."/>
            <person name="Rhodes N."/>
            <person name="Thang M."/>
            <person name="Chan C."/>
        </authorList>
    </citation>
    <scope>NUCLEOTIDE SEQUENCE</scope>
</reference>
<feature type="region of interest" description="Disordered" evidence="1">
    <location>
        <begin position="302"/>
        <end position="365"/>
    </location>
</feature>
<protein>
    <recommendedName>
        <fullName evidence="2">Reverse transcriptase Ty1/copia-type domain-containing protein</fullName>
    </recommendedName>
</protein>
<dbReference type="Pfam" id="PF07727">
    <property type="entry name" value="RVT_2"/>
    <property type="match status" value="1"/>
</dbReference>
<feature type="region of interest" description="Disordered" evidence="1">
    <location>
        <begin position="2357"/>
        <end position="2384"/>
    </location>
</feature>
<evidence type="ECO:0000313" key="3">
    <source>
        <dbReference type="EMBL" id="CAE8640998.1"/>
    </source>
</evidence>
<evidence type="ECO:0000259" key="2">
    <source>
        <dbReference type="Pfam" id="PF07727"/>
    </source>
</evidence>
<organism evidence="3 4">
    <name type="scientific">Polarella glacialis</name>
    <name type="common">Dinoflagellate</name>
    <dbReference type="NCBI Taxonomy" id="89957"/>
    <lineage>
        <taxon>Eukaryota</taxon>
        <taxon>Sar</taxon>
        <taxon>Alveolata</taxon>
        <taxon>Dinophyceae</taxon>
        <taxon>Suessiales</taxon>
        <taxon>Suessiaceae</taxon>
        <taxon>Polarella</taxon>
    </lineage>
</organism>
<feature type="compositionally biased region" description="Polar residues" evidence="1">
    <location>
        <begin position="402"/>
        <end position="411"/>
    </location>
</feature>
<feature type="compositionally biased region" description="Basic and acidic residues" evidence="1">
    <location>
        <begin position="381"/>
        <end position="397"/>
    </location>
</feature>
<keyword evidence="4" id="KW-1185">Reference proteome</keyword>
<feature type="compositionally biased region" description="Basic residues" evidence="1">
    <location>
        <begin position="318"/>
        <end position="336"/>
    </location>
</feature>